<proteinExistence type="predicted"/>
<dbReference type="EMBL" id="RDQH01000338">
    <property type="protein sequence ID" value="RXH80868.1"/>
    <property type="molecule type" value="Genomic_DNA"/>
</dbReference>
<protein>
    <submittedName>
        <fullName evidence="1">Uncharacterized protein</fullName>
    </submittedName>
</protein>
<evidence type="ECO:0000313" key="1">
    <source>
        <dbReference type="EMBL" id="RXH80868.1"/>
    </source>
</evidence>
<keyword evidence="2" id="KW-1185">Reference proteome</keyword>
<dbReference type="Proteomes" id="UP000290289">
    <property type="component" value="Chromosome 12"/>
</dbReference>
<accession>A0A498IAT8</accession>
<dbReference type="AlphaFoldDB" id="A0A498IAT8"/>
<organism evidence="1 2">
    <name type="scientific">Malus domestica</name>
    <name type="common">Apple</name>
    <name type="synonym">Pyrus malus</name>
    <dbReference type="NCBI Taxonomy" id="3750"/>
    <lineage>
        <taxon>Eukaryota</taxon>
        <taxon>Viridiplantae</taxon>
        <taxon>Streptophyta</taxon>
        <taxon>Embryophyta</taxon>
        <taxon>Tracheophyta</taxon>
        <taxon>Spermatophyta</taxon>
        <taxon>Magnoliopsida</taxon>
        <taxon>eudicotyledons</taxon>
        <taxon>Gunneridae</taxon>
        <taxon>Pentapetalae</taxon>
        <taxon>rosids</taxon>
        <taxon>fabids</taxon>
        <taxon>Rosales</taxon>
        <taxon>Rosaceae</taxon>
        <taxon>Amygdaloideae</taxon>
        <taxon>Maleae</taxon>
        <taxon>Malus</taxon>
    </lineage>
</organism>
<name>A0A498IAT8_MALDO</name>
<reference evidence="1 2" key="1">
    <citation type="submission" date="2018-10" db="EMBL/GenBank/DDBJ databases">
        <title>A high-quality apple genome assembly.</title>
        <authorList>
            <person name="Hu J."/>
        </authorList>
    </citation>
    <scope>NUCLEOTIDE SEQUENCE [LARGE SCALE GENOMIC DNA]</scope>
    <source>
        <strain evidence="2">cv. HFTH1</strain>
        <tissue evidence="1">Young leaf</tissue>
    </source>
</reference>
<gene>
    <name evidence="1" type="ORF">DVH24_004782</name>
</gene>
<comment type="caution">
    <text evidence="1">The sequence shown here is derived from an EMBL/GenBank/DDBJ whole genome shotgun (WGS) entry which is preliminary data.</text>
</comment>
<sequence>MVLRKRLDFGFNDFQIKHFHCHIPDWLRCSTILSVLGLPFPHGFVSGNSRATSEWVTHPRIALTRTPLTSKFRWNPKPVSSQKALYYREESMYI</sequence>
<evidence type="ECO:0000313" key="2">
    <source>
        <dbReference type="Proteomes" id="UP000290289"/>
    </source>
</evidence>